<feature type="chain" id="PRO_5030825567" description="Secreted protein" evidence="1">
    <location>
        <begin position="18"/>
        <end position="139"/>
    </location>
</feature>
<dbReference type="EMBL" id="HBGA01039922">
    <property type="protein sequence ID" value="CAD9003376.1"/>
    <property type="molecule type" value="Transcribed_RNA"/>
</dbReference>
<protein>
    <recommendedName>
        <fullName evidence="3">Secreted protein</fullName>
    </recommendedName>
</protein>
<evidence type="ECO:0000256" key="1">
    <source>
        <dbReference type="SAM" id="SignalP"/>
    </source>
</evidence>
<sequence length="139" mass="15024">MAILLGFFALSLLAKLGKNPSATLEAIFQHRTSWLYTSKDTSEGLLVCLLARKKKKHPTVSIHMQVARFRMFPGVYQLICVGKGAFHALLIGKSLAVSTVCPQLEPCHGCCFHLGSPLQCKLSSSLLILLPKATSGTGN</sequence>
<name>A0A7S1N8Y8_9EUGL</name>
<evidence type="ECO:0000313" key="2">
    <source>
        <dbReference type="EMBL" id="CAD9003376.1"/>
    </source>
</evidence>
<evidence type="ECO:0008006" key="3">
    <source>
        <dbReference type="Google" id="ProtNLM"/>
    </source>
</evidence>
<organism evidence="2">
    <name type="scientific">Eutreptiella gymnastica</name>
    <dbReference type="NCBI Taxonomy" id="73025"/>
    <lineage>
        <taxon>Eukaryota</taxon>
        <taxon>Discoba</taxon>
        <taxon>Euglenozoa</taxon>
        <taxon>Euglenida</taxon>
        <taxon>Spirocuta</taxon>
        <taxon>Euglenophyceae</taxon>
        <taxon>Eutreptiales</taxon>
        <taxon>Eutreptiaceae</taxon>
        <taxon>Eutreptiella</taxon>
    </lineage>
</organism>
<keyword evidence="1" id="KW-0732">Signal</keyword>
<reference evidence="2" key="1">
    <citation type="submission" date="2021-01" db="EMBL/GenBank/DDBJ databases">
        <authorList>
            <person name="Corre E."/>
            <person name="Pelletier E."/>
            <person name="Niang G."/>
            <person name="Scheremetjew M."/>
            <person name="Finn R."/>
            <person name="Kale V."/>
            <person name="Holt S."/>
            <person name="Cochrane G."/>
            <person name="Meng A."/>
            <person name="Brown T."/>
            <person name="Cohen L."/>
        </authorList>
    </citation>
    <scope>NUCLEOTIDE SEQUENCE</scope>
    <source>
        <strain evidence="2">NIES-381</strain>
    </source>
</reference>
<feature type="signal peptide" evidence="1">
    <location>
        <begin position="1"/>
        <end position="17"/>
    </location>
</feature>
<gene>
    <name evidence="2" type="ORF">EGYM00392_LOCUS14460</name>
</gene>
<dbReference type="AlphaFoldDB" id="A0A7S1N8Y8"/>
<accession>A0A7S1N8Y8</accession>
<proteinExistence type="predicted"/>